<dbReference type="GO" id="GO:0006289">
    <property type="term" value="P:nucleotide-excision repair"/>
    <property type="evidence" value="ECO:0007669"/>
    <property type="project" value="InterPro"/>
</dbReference>
<keyword evidence="15" id="KW-1185">Reference proteome</keyword>
<keyword evidence="5" id="KW-0863">Zinc-finger</keyword>
<dbReference type="InterPro" id="IPR007198">
    <property type="entry name" value="Ssl1-like"/>
</dbReference>
<dbReference type="Gene3D" id="3.40.50.410">
    <property type="entry name" value="von Willebrand factor, type A domain"/>
    <property type="match status" value="1"/>
</dbReference>
<dbReference type="PANTHER" id="PTHR12695:SF2">
    <property type="entry name" value="GENERAL TRANSCRIPTION FACTOR IIH SUBUNIT 2-RELATED"/>
    <property type="match status" value="1"/>
</dbReference>
<dbReference type="InterPro" id="IPR013083">
    <property type="entry name" value="Znf_RING/FYVE/PHD"/>
</dbReference>
<protein>
    <recommendedName>
        <fullName evidence="13">VWFA domain-containing protein</fullName>
    </recommendedName>
</protein>
<dbReference type="PROSITE" id="PS50234">
    <property type="entry name" value="VWFA"/>
    <property type="match status" value="1"/>
</dbReference>
<organism evidence="14 15">
    <name type="scientific">Tilletia walkeri</name>
    <dbReference type="NCBI Taxonomy" id="117179"/>
    <lineage>
        <taxon>Eukaryota</taxon>
        <taxon>Fungi</taxon>
        <taxon>Dikarya</taxon>
        <taxon>Basidiomycota</taxon>
        <taxon>Ustilaginomycotina</taxon>
        <taxon>Exobasidiomycetes</taxon>
        <taxon>Tilletiales</taxon>
        <taxon>Tilletiaceae</taxon>
        <taxon>Tilletia</taxon>
    </lineage>
</organism>
<dbReference type="InterPro" id="IPR012170">
    <property type="entry name" value="TFIIH_SSL1/p44"/>
</dbReference>
<dbReference type="InterPro" id="IPR004595">
    <property type="entry name" value="TFIIH_C1-like_dom"/>
</dbReference>
<dbReference type="GO" id="GO:0006357">
    <property type="term" value="P:regulation of transcription by RNA polymerase II"/>
    <property type="evidence" value="ECO:0007669"/>
    <property type="project" value="TreeGrafter"/>
</dbReference>
<evidence type="ECO:0000256" key="5">
    <source>
        <dbReference type="ARBA" id="ARBA00022771"/>
    </source>
</evidence>
<dbReference type="Pfam" id="PF07975">
    <property type="entry name" value="C1_4"/>
    <property type="match status" value="1"/>
</dbReference>
<dbReference type="SUPFAM" id="SSF57889">
    <property type="entry name" value="Cysteine-rich domain"/>
    <property type="match status" value="1"/>
</dbReference>
<reference evidence="14" key="2">
    <citation type="journal article" date="2019" name="IMA Fungus">
        <title>Genome sequencing and comparison of five Tilletia species to identify candidate genes for the detection of regulated species infecting wheat.</title>
        <authorList>
            <person name="Nguyen H.D.T."/>
            <person name="Sultana T."/>
            <person name="Kesanakurti P."/>
            <person name="Hambleton S."/>
        </authorList>
    </citation>
    <scope>NUCLEOTIDE SEQUENCE</scope>
    <source>
        <strain evidence="14">DAOMC 236422</strain>
    </source>
</reference>
<comment type="subcellular location">
    <subcellularLocation>
        <location evidence="1">Nucleus</location>
    </subcellularLocation>
</comment>
<feature type="compositionally biased region" description="Polar residues" evidence="12">
    <location>
        <begin position="499"/>
        <end position="512"/>
    </location>
</feature>
<feature type="compositionally biased region" description="Basic residues" evidence="12">
    <location>
        <begin position="343"/>
        <end position="352"/>
    </location>
</feature>
<feature type="compositionally biased region" description="Low complexity" evidence="12">
    <location>
        <begin position="488"/>
        <end position="498"/>
    </location>
</feature>
<dbReference type="EMBL" id="LWDG02000059">
    <property type="protein sequence ID" value="KAE8270215.1"/>
    <property type="molecule type" value="Genomic_DNA"/>
</dbReference>
<keyword evidence="6" id="KW-0862">Zinc</keyword>
<keyword evidence="7" id="KW-0805">Transcription regulation</keyword>
<evidence type="ECO:0000256" key="12">
    <source>
        <dbReference type="SAM" id="MobiDB-lite"/>
    </source>
</evidence>
<dbReference type="GO" id="GO:0000439">
    <property type="term" value="C:transcription factor TFIIH core complex"/>
    <property type="evidence" value="ECO:0007669"/>
    <property type="project" value="InterPro"/>
</dbReference>
<evidence type="ECO:0000256" key="7">
    <source>
        <dbReference type="ARBA" id="ARBA00023015"/>
    </source>
</evidence>
<dbReference type="PROSITE" id="PS00028">
    <property type="entry name" value="ZINC_FINGER_C2H2_1"/>
    <property type="match status" value="1"/>
</dbReference>
<dbReference type="SUPFAM" id="SSF53300">
    <property type="entry name" value="vWA-like"/>
    <property type="match status" value="1"/>
</dbReference>
<dbReference type="InterPro" id="IPR036465">
    <property type="entry name" value="vWFA_dom_sf"/>
</dbReference>
<dbReference type="NCBIfam" id="TIGR00622">
    <property type="entry name" value="ssl1"/>
    <property type="match status" value="1"/>
</dbReference>
<dbReference type="PANTHER" id="PTHR12695">
    <property type="entry name" value="GENERAL TRANSCRIPTION FACTOR IIH SUBUNIT 2"/>
    <property type="match status" value="1"/>
</dbReference>
<evidence type="ECO:0000256" key="2">
    <source>
        <dbReference type="ARBA" id="ARBA00006092"/>
    </source>
</evidence>
<comment type="similarity">
    <text evidence="2">Belongs to the GTF2H2 family.</text>
</comment>
<dbReference type="PIRSF" id="PIRSF015919">
    <property type="entry name" value="TFIIH_SSL1"/>
    <property type="match status" value="1"/>
</dbReference>
<feature type="compositionally biased region" description="Acidic residues" evidence="12">
    <location>
        <begin position="17"/>
        <end position="33"/>
    </location>
</feature>
<dbReference type="InterPro" id="IPR002035">
    <property type="entry name" value="VWF_A"/>
</dbReference>
<dbReference type="Proteomes" id="UP000078113">
    <property type="component" value="Unassembled WGS sequence"/>
</dbReference>
<feature type="region of interest" description="Disordered" evidence="12">
    <location>
        <begin position="1"/>
        <end position="100"/>
    </location>
</feature>
<dbReference type="GO" id="GO:0005675">
    <property type="term" value="C:transcription factor TFIIH holo complex"/>
    <property type="evidence" value="ECO:0007669"/>
    <property type="project" value="TreeGrafter"/>
</dbReference>
<evidence type="ECO:0000256" key="6">
    <source>
        <dbReference type="ARBA" id="ARBA00022833"/>
    </source>
</evidence>
<dbReference type="CDD" id="cd01453">
    <property type="entry name" value="vWA_transcription_factor_IIH_type"/>
    <property type="match status" value="1"/>
</dbReference>
<evidence type="ECO:0000256" key="4">
    <source>
        <dbReference type="ARBA" id="ARBA00022763"/>
    </source>
</evidence>
<proteinExistence type="inferred from homology"/>
<evidence type="ECO:0000256" key="9">
    <source>
        <dbReference type="ARBA" id="ARBA00023204"/>
    </source>
</evidence>
<keyword evidence="3" id="KW-0479">Metal-binding</keyword>
<dbReference type="Pfam" id="PF04056">
    <property type="entry name" value="Ssl1"/>
    <property type="match status" value="1"/>
</dbReference>
<evidence type="ECO:0000256" key="1">
    <source>
        <dbReference type="ARBA" id="ARBA00004123"/>
    </source>
</evidence>
<accession>A0A8X7ND00</accession>
<dbReference type="FunFam" id="3.40.50.410:FF:000015">
    <property type="entry name" value="General transcription factor IIH subunit 2"/>
    <property type="match status" value="1"/>
</dbReference>
<feature type="compositionally biased region" description="Low complexity" evidence="12">
    <location>
        <begin position="38"/>
        <end position="77"/>
    </location>
</feature>
<feature type="domain" description="VWFA" evidence="13">
    <location>
        <begin position="157"/>
        <end position="308"/>
    </location>
</feature>
<reference evidence="14" key="1">
    <citation type="submission" date="2016-04" db="EMBL/GenBank/DDBJ databases">
        <authorList>
            <person name="Nguyen H.D."/>
            <person name="Samba Siva P."/>
            <person name="Cullis J."/>
            <person name="Levesque C.A."/>
            <person name="Hambleton S."/>
        </authorList>
    </citation>
    <scope>NUCLEOTIDE SEQUENCE</scope>
    <source>
        <strain evidence="14">DAOMC 236422</strain>
    </source>
</reference>
<evidence type="ECO:0000313" key="15">
    <source>
        <dbReference type="Proteomes" id="UP000078113"/>
    </source>
</evidence>
<dbReference type="InterPro" id="IPR046349">
    <property type="entry name" value="C1-like_sf"/>
</dbReference>
<keyword evidence="8" id="KW-0804">Transcription</keyword>
<dbReference type="SMART" id="SM01047">
    <property type="entry name" value="C1_4"/>
    <property type="match status" value="1"/>
</dbReference>
<evidence type="ECO:0000259" key="13">
    <source>
        <dbReference type="PROSITE" id="PS50234"/>
    </source>
</evidence>
<evidence type="ECO:0000256" key="10">
    <source>
        <dbReference type="ARBA" id="ARBA00023242"/>
    </source>
</evidence>
<dbReference type="AlphaFoldDB" id="A0A8X7ND00"/>
<dbReference type="GO" id="GO:0008270">
    <property type="term" value="F:zinc ion binding"/>
    <property type="evidence" value="ECO:0007669"/>
    <property type="project" value="UniProtKB-KW"/>
</dbReference>
<evidence type="ECO:0000256" key="8">
    <source>
        <dbReference type="ARBA" id="ARBA00023163"/>
    </source>
</evidence>
<evidence type="ECO:0000313" key="14">
    <source>
        <dbReference type="EMBL" id="KAE8270215.1"/>
    </source>
</evidence>
<feature type="compositionally biased region" description="Low complexity" evidence="12">
    <location>
        <begin position="355"/>
        <end position="370"/>
    </location>
</feature>
<feature type="zinc finger region" description="C4-type" evidence="11">
    <location>
        <begin position="420"/>
        <end position="437"/>
    </location>
</feature>
<keyword evidence="10" id="KW-0539">Nucleus</keyword>
<dbReference type="Gene3D" id="3.30.40.10">
    <property type="entry name" value="Zinc/RING finger domain, C3HC4 (zinc finger)"/>
    <property type="match status" value="1"/>
</dbReference>
<name>A0A8X7ND00_9BASI</name>
<feature type="region of interest" description="Disordered" evidence="12">
    <location>
        <begin position="488"/>
        <end position="533"/>
    </location>
</feature>
<dbReference type="InterPro" id="IPR013087">
    <property type="entry name" value="Znf_C2H2_type"/>
</dbReference>
<comment type="caution">
    <text evidence="14">The sequence shown here is derived from an EMBL/GenBank/DDBJ whole genome shotgun (WGS) entry which is preliminary data.</text>
</comment>
<dbReference type="SMART" id="SM00327">
    <property type="entry name" value="VWA"/>
    <property type="match status" value="1"/>
</dbReference>
<feature type="compositionally biased region" description="Basic and acidic residues" evidence="12">
    <location>
        <begin position="80"/>
        <end position="90"/>
    </location>
</feature>
<feature type="compositionally biased region" description="Acidic residues" evidence="12">
    <location>
        <begin position="372"/>
        <end position="383"/>
    </location>
</feature>
<evidence type="ECO:0000256" key="3">
    <source>
        <dbReference type="ARBA" id="ARBA00022723"/>
    </source>
</evidence>
<evidence type="ECO:0000256" key="11">
    <source>
        <dbReference type="PIRSR" id="PIRSR015919-1"/>
    </source>
</evidence>
<gene>
    <name evidence="14" type="ORF">A4X09_0g2117</name>
</gene>
<feature type="region of interest" description="Disordered" evidence="12">
    <location>
        <begin position="337"/>
        <end position="383"/>
    </location>
</feature>
<keyword evidence="4" id="KW-0227">DNA damage</keyword>
<sequence>MPRRDDDAYVDGGAPDNDADEFDDFLDDDDSGDDFQHRSGPIGRSSSSSAARPRRAPVASSSSSRLLPSASASNARRAGIRADEAEERRRSERAKKAAKSSGGAAYRWEATYKRSWDTVHEDESGSLTGTIQNLVDANKRRRTLRNEAPVQRGIIRHLVLILDLSEAMLEKDMRPNRWDLSLQFSREFVNEYFDQNPIGQLSVLATRDGIAERIIPMGGNTMDHVATLSNKRRFEPQGEPSLQNALEMARSSLSHLPASNSREVLIIFGSLTTSDPGNIHDTMSALKRDNVRVNIVSLAAEMKICKEICTQTGGTFGVALNEGHFRDLLFMLVPPPEIEGKNKTKKKKKKRRVEGTNGNAGNNGDTAQGAPGEDDDEDEEEDDDNMADLMQMGFPLRLPGSAPMTLCSCHSKLRSTGYLCPRCGAKMCEVPTDCPICGLTIVMSTHLARSYHHLFPVANFTAKTWSSVKRDSEAACFSCAIPFPPKPQSQARSQAAASNGTAPTTSGSTSQARPAGQGNKEKGKEQQQQQQPAVLAESGRYACERCGNDFCLDCDAFIHEHLHLCPGCGE</sequence>
<dbReference type="GO" id="GO:0006351">
    <property type="term" value="P:DNA-templated transcription"/>
    <property type="evidence" value="ECO:0007669"/>
    <property type="project" value="InterPro"/>
</dbReference>
<keyword evidence="9" id="KW-0234">DNA repair</keyword>